<dbReference type="PROSITE" id="PS51910">
    <property type="entry name" value="GH18_2"/>
    <property type="match status" value="1"/>
</dbReference>
<dbReference type="InterPro" id="IPR017853">
    <property type="entry name" value="GH"/>
</dbReference>
<dbReference type="OrthoDB" id="10063355at2759"/>
<dbReference type="InterPro" id="IPR029070">
    <property type="entry name" value="Chitinase_insertion_sf"/>
</dbReference>
<organism evidence="3">
    <name type="scientific">Caenorhabditis remanei</name>
    <name type="common">Caenorhabditis vulgaris</name>
    <dbReference type="NCBI Taxonomy" id="31234"/>
    <lineage>
        <taxon>Eukaryota</taxon>
        <taxon>Metazoa</taxon>
        <taxon>Ecdysozoa</taxon>
        <taxon>Nematoda</taxon>
        <taxon>Chromadorea</taxon>
        <taxon>Rhabditida</taxon>
        <taxon>Rhabditina</taxon>
        <taxon>Rhabditomorpha</taxon>
        <taxon>Rhabditoidea</taxon>
        <taxon>Rhabditidae</taxon>
        <taxon>Peloderinae</taxon>
        <taxon>Caenorhabditis</taxon>
    </lineage>
</organism>
<evidence type="ECO:0000313" key="2">
    <source>
        <dbReference type="EMBL" id="EFO83194.1"/>
    </source>
</evidence>
<proteinExistence type="predicted"/>
<dbReference type="AlphaFoldDB" id="E3N103"/>
<dbReference type="SUPFAM" id="SSF54556">
    <property type="entry name" value="Chitinase insertion domain"/>
    <property type="match status" value="1"/>
</dbReference>
<dbReference type="OMA" id="TIWSIEM"/>
<reference evidence="2" key="1">
    <citation type="submission" date="2007-07" db="EMBL/GenBank/DDBJ databases">
        <title>PCAP assembly of the Caenorhabditis remanei genome.</title>
        <authorList>
            <consortium name="The Caenorhabditis remanei Sequencing Consortium"/>
            <person name="Wilson R.K."/>
        </authorList>
    </citation>
    <scope>NUCLEOTIDE SEQUENCE [LARGE SCALE GENOMIC DNA]</scope>
    <source>
        <strain evidence="2">PB4641</strain>
    </source>
</reference>
<name>E3N103_CAERE</name>
<evidence type="ECO:0000313" key="3">
    <source>
        <dbReference type="Proteomes" id="UP000008281"/>
    </source>
</evidence>
<evidence type="ECO:0000259" key="1">
    <source>
        <dbReference type="PROSITE" id="PS51910"/>
    </source>
</evidence>
<keyword evidence="3" id="KW-1185">Reference proteome</keyword>
<dbReference type="eggNOG" id="KOG2806">
    <property type="taxonomic scope" value="Eukaryota"/>
</dbReference>
<dbReference type="SUPFAM" id="SSF51445">
    <property type="entry name" value="(Trans)glycosidases"/>
    <property type="match status" value="1"/>
</dbReference>
<dbReference type="Gene3D" id="3.20.20.80">
    <property type="entry name" value="Glycosidases"/>
    <property type="match status" value="1"/>
</dbReference>
<dbReference type="Pfam" id="PF00704">
    <property type="entry name" value="Glyco_hydro_18"/>
    <property type="match status" value="1"/>
</dbReference>
<dbReference type="InParanoid" id="E3N103"/>
<accession>E3N103</accession>
<dbReference type="GO" id="GO:0005975">
    <property type="term" value="P:carbohydrate metabolic process"/>
    <property type="evidence" value="ECO:0007669"/>
    <property type="project" value="InterPro"/>
</dbReference>
<dbReference type="InterPro" id="IPR001223">
    <property type="entry name" value="Glyco_hydro18_cat"/>
</dbReference>
<sequence>MGVPFFGAYWKNVEGPIDAKGEMWFTAKPKTKGSDQYEGGYIPWRNMKSIGFNVSSATWHQDSRTPFIWLPEKQEFLGFENARSLREKVEYTKAHSLGGITIWSIEMDNDNDTLLNSVYSADLCYSNRNDTIYYNCG</sequence>
<dbReference type="EMBL" id="DS268507">
    <property type="protein sequence ID" value="EFO83194.1"/>
    <property type="molecule type" value="Genomic_DNA"/>
</dbReference>
<dbReference type="PANTHER" id="PTHR46073:SF4">
    <property type="entry name" value="GH18 DOMAIN-CONTAINING PROTEIN"/>
    <property type="match status" value="1"/>
</dbReference>
<dbReference type="PANTHER" id="PTHR46073">
    <property type="entry name" value="CHITINASE"/>
    <property type="match status" value="1"/>
</dbReference>
<feature type="domain" description="GH18" evidence="1">
    <location>
        <begin position="1"/>
        <end position="125"/>
    </location>
</feature>
<protein>
    <recommendedName>
        <fullName evidence="1">GH18 domain-containing protein</fullName>
    </recommendedName>
</protein>
<gene>
    <name evidence="2" type="ORF">CRE_12962</name>
</gene>
<dbReference type="Proteomes" id="UP000008281">
    <property type="component" value="Unassembled WGS sequence"/>
</dbReference>
<dbReference type="STRING" id="31234.E3N103"/>
<dbReference type="Gene3D" id="3.10.50.10">
    <property type="match status" value="1"/>
</dbReference>
<dbReference type="HOGENOM" id="CLU_1866997_0_0_1"/>